<feature type="compositionally biased region" description="Basic and acidic residues" evidence="1">
    <location>
        <begin position="34"/>
        <end position="43"/>
    </location>
</feature>
<organism evidence="2 3">
    <name type="scientific">Helianthus annuus</name>
    <name type="common">Common sunflower</name>
    <dbReference type="NCBI Taxonomy" id="4232"/>
    <lineage>
        <taxon>Eukaryota</taxon>
        <taxon>Viridiplantae</taxon>
        <taxon>Streptophyta</taxon>
        <taxon>Embryophyta</taxon>
        <taxon>Tracheophyta</taxon>
        <taxon>Spermatophyta</taxon>
        <taxon>Magnoliopsida</taxon>
        <taxon>eudicotyledons</taxon>
        <taxon>Gunneridae</taxon>
        <taxon>Pentapetalae</taxon>
        <taxon>asterids</taxon>
        <taxon>campanulids</taxon>
        <taxon>Asterales</taxon>
        <taxon>Asteraceae</taxon>
        <taxon>Asteroideae</taxon>
        <taxon>Heliantheae alliance</taxon>
        <taxon>Heliantheae</taxon>
        <taxon>Helianthus</taxon>
    </lineage>
</organism>
<gene>
    <name evidence="2" type="ORF">HannXRQ_Chr02g0046631</name>
</gene>
<name>A0A251VFU3_HELAN</name>
<evidence type="ECO:0000313" key="2">
    <source>
        <dbReference type="EMBL" id="OTG34508.1"/>
    </source>
</evidence>
<protein>
    <submittedName>
        <fullName evidence="2">Uncharacterized protein</fullName>
    </submittedName>
</protein>
<keyword evidence="3" id="KW-1185">Reference proteome</keyword>
<dbReference type="EMBL" id="CM007891">
    <property type="protein sequence ID" value="OTG34508.1"/>
    <property type="molecule type" value="Genomic_DNA"/>
</dbReference>
<dbReference type="Proteomes" id="UP000215914">
    <property type="component" value="Chromosome 2"/>
</dbReference>
<feature type="compositionally biased region" description="Polar residues" evidence="1">
    <location>
        <begin position="1"/>
        <end position="18"/>
    </location>
</feature>
<dbReference type="InParanoid" id="A0A251VFU3"/>
<reference evidence="3" key="1">
    <citation type="journal article" date="2017" name="Nature">
        <title>The sunflower genome provides insights into oil metabolism, flowering and Asterid evolution.</title>
        <authorList>
            <person name="Badouin H."/>
            <person name="Gouzy J."/>
            <person name="Grassa C.J."/>
            <person name="Murat F."/>
            <person name="Staton S.E."/>
            <person name="Cottret L."/>
            <person name="Lelandais-Briere C."/>
            <person name="Owens G.L."/>
            <person name="Carrere S."/>
            <person name="Mayjonade B."/>
            <person name="Legrand L."/>
            <person name="Gill N."/>
            <person name="Kane N.C."/>
            <person name="Bowers J.E."/>
            <person name="Hubner S."/>
            <person name="Bellec A."/>
            <person name="Berard A."/>
            <person name="Berges H."/>
            <person name="Blanchet N."/>
            <person name="Boniface M.C."/>
            <person name="Brunel D."/>
            <person name="Catrice O."/>
            <person name="Chaidir N."/>
            <person name="Claudel C."/>
            <person name="Donnadieu C."/>
            <person name="Faraut T."/>
            <person name="Fievet G."/>
            <person name="Helmstetter N."/>
            <person name="King M."/>
            <person name="Knapp S.J."/>
            <person name="Lai Z."/>
            <person name="Le Paslier M.C."/>
            <person name="Lippi Y."/>
            <person name="Lorenzon L."/>
            <person name="Mandel J.R."/>
            <person name="Marage G."/>
            <person name="Marchand G."/>
            <person name="Marquand E."/>
            <person name="Bret-Mestries E."/>
            <person name="Morien E."/>
            <person name="Nambeesan S."/>
            <person name="Nguyen T."/>
            <person name="Pegot-Espagnet P."/>
            <person name="Pouilly N."/>
            <person name="Raftis F."/>
            <person name="Sallet E."/>
            <person name="Schiex T."/>
            <person name="Thomas J."/>
            <person name="Vandecasteele C."/>
            <person name="Vares D."/>
            <person name="Vear F."/>
            <person name="Vautrin S."/>
            <person name="Crespi M."/>
            <person name="Mangin B."/>
            <person name="Burke J.M."/>
            <person name="Salse J."/>
            <person name="Munos S."/>
            <person name="Vincourt P."/>
            <person name="Rieseberg L.H."/>
            <person name="Langlade N.B."/>
        </authorList>
    </citation>
    <scope>NUCLEOTIDE SEQUENCE [LARGE SCALE GENOMIC DNA]</scope>
    <source>
        <strain evidence="3">cv. SF193</strain>
    </source>
</reference>
<feature type="region of interest" description="Disordered" evidence="1">
    <location>
        <begin position="1"/>
        <end position="51"/>
    </location>
</feature>
<proteinExistence type="predicted"/>
<evidence type="ECO:0000256" key="1">
    <source>
        <dbReference type="SAM" id="MobiDB-lite"/>
    </source>
</evidence>
<sequence>MIGAQESMQNPHPQNQPETKGKRIMADGSSLRKPNVDGNDRPGNRKRKNPSAYSIFIASLKLQHTIKCLELT</sequence>
<dbReference type="AlphaFoldDB" id="A0A251VFU3"/>
<evidence type="ECO:0000313" key="3">
    <source>
        <dbReference type="Proteomes" id="UP000215914"/>
    </source>
</evidence>
<accession>A0A251VFU3</accession>